<feature type="domain" description="FAD-binding" evidence="4">
    <location>
        <begin position="4"/>
        <end position="319"/>
    </location>
</feature>
<dbReference type="GO" id="GO:0071949">
    <property type="term" value="F:FAD binding"/>
    <property type="evidence" value="ECO:0007669"/>
    <property type="project" value="InterPro"/>
</dbReference>
<dbReference type="InterPro" id="IPR002938">
    <property type="entry name" value="FAD-bd"/>
</dbReference>
<dbReference type="RefSeq" id="XP_021837684.2">
    <property type="nucleotide sequence ID" value="XM_021981992.2"/>
</dbReference>
<comment type="similarity">
    <text evidence="3">Belongs to the 3-hydroxybenzoate 6-hydroxylase family.</text>
</comment>
<dbReference type="InterPro" id="IPR044560">
    <property type="entry name" value="MOase"/>
</dbReference>
<evidence type="ECO:0000313" key="5">
    <source>
        <dbReference type="Proteomes" id="UP000813463"/>
    </source>
</evidence>
<dbReference type="Gene3D" id="3.50.50.60">
    <property type="entry name" value="FAD/NAD(P)-binding domain"/>
    <property type="match status" value="1"/>
</dbReference>
<protein>
    <submittedName>
        <fullName evidence="6">Monooxygenase 2-like isoform X1</fullName>
    </submittedName>
</protein>
<keyword evidence="2" id="KW-0503">Monooxygenase</keyword>
<evidence type="ECO:0000256" key="3">
    <source>
        <dbReference type="ARBA" id="ARBA00024018"/>
    </source>
</evidence>
<dbReference type="PANTHER" id="PTHR45934:SF20">
    <property type="entry name" value="MONOOXYGENASE 2-RELATED"/>
    <property type="match status" value="1"/>
</dbReference>
<keyword evidence="1" id="KW-0560">Oxidoreductase</keyword>
<dbReference type="Proteomes" id="UP000813463">
    <property type="component" value="Chromosome 4"/>
</dbReference>
<dbReference type="GO" id="GO:0004497">
    <property type="term" value="F:monooxygenase activity"/>
    <property type="evidence" value="ECO:0007669"/>
    <property type="project" value="UniProtKB-KW"/>
</dbReference>
<dbReference type="Pfam" id="PF01494">
    <property type="entry name" value="FAD_binding_3"/>
    <property type="match status" value="1"/>
</dbReference>
<reference evidence="5" key="1">
    <citation type="journal article" date="2021" name="Nat. Commun.">
        <title>Genomic analyses provide insights into spinach domestication and the genetic basis of agronomic traits.</title>
        <authorList>
            <person name="Cai X."/>
            <person name="Sun X."/>
            <person name="Xu C."/>
            <person name="Sun H."/>
            <person name="Wang X."/>
            <person name="Ge C."/>
            <person name="Zhang Z."/>
            <person name="Wang Q."/>
            <person name="Fei Z."/>
            <person name="Jiao C."/>
            <person name="Wang Q."/>
        </authorList>
    </citation>
    <scope>NUCLEOTIDE SEQUENCE [LARGE SCALE GENOMIC DNA]</scope>
    <source>
        <strain evidence="5">cv. Varoflay</strain>
    </source>
</reference>
<dbReference type="GeneID" id="110777390"/>
<proteinExistence type="inferred from homology"/>
<accession>A0A9R0JK84</accession>
<reference evidence="6" key="2">
    <citation type="submission" date="2025-08" db="UniProtKB">
        <authorList>
            <consortium name="RefSeq"/>
        </authorList>
    </citation>
    <scope>IDENTIFICATION</scope>
    <source>
        <tissue evidence="6">Leaf</tissue>
    </source>
</reference>
<dbReference type="PRINTS" id="PR00420">
    <property type="entry name" value="RNGMNOXGNASE"/>
</dbReference>
<dbReference type="KEGG" id="soe:110777390"/>
<organism evidence="5 6">
    <name type="scientific">Spinacia oleracea</name>
    <name type="common">Spinach</name>
    <dbReference type="NCBI Taxonomy" id="3562"/>
    <lineage>
        <taxon>Eukaryota</taxon>
        <taxon>Viridiplantae</taxon>
        <taxon>Streptophyta</taxon>
        <taxon>Embryophyta</taxon>
        <taxon>Tracheophyta</taxon>
        <taxon>Spermatophyta</taxon>
        <taxon>Magnoliopsida</taxon>
        <taxon>eudicotyledons</taxon>
        <taxon>Gunneridae</taxon>
        <taxon>Pentapetalae</taxon>
        <taxon>Caryophyllales</taxon>
        <taxon>Chenopodiaceae</taxon>
        <taxon>Chenopodioideae</taxon>
        <taxon>Anserineae</taxon>
        <taxon>Spinacia</taxon>
    </lineage>
</organism>
<gene>
    <name evidence="6" type="primary">LOC110777390</name>
</gene>
<evidence type="ECO:0000256" key="1">
    <source>
        <dbReference type="ARBA" id="ARBA00023002"/>
    </source>
</evidence>
<dbReference type="InterPro" id="IPR036188">
    <property type="entry name" value="FAD/NAD-bd_sf"/>
</dbReference>
<dbReference type="SUPFAM" id="SSF51905">
    <property type="entry name" value="FAD/NAD(P)-binding domain"/>
    <property type="match status" value="1"/>
</dbReference>
<keyword evidence="5" id="KW-1185">Reference proteome</keyword>
<evidence type="ECO:0000256" key="2">
    <source>
        <dbReference type="ARBA" id="ARBA00023033"/>
    </source>
</evidence>
<sequence length="398" mass="44179">MENIAIVGGGITGLSLALALHRLGLKSLVLESSDGLRVAGAAFVTWTNAWKALDALAVGHLLRPQHCQLSGIVVTSTVSGVPTAQLSYGNREVRCVKRRVLLETLANELPKDTIRFSSKVVSIQTSGHLKLIHLADGSILKTKVLVGCEGINSIVARWLGFNQPSFTKRFAIRGYVQCKENHGLNPEFLLFTGHGYRCGIIPCDPTTIYWFFTLSPSNQEQEEEIIENPMKMKQFVVSNLGQVEDKIKAIIEKTEVEDIICSPLRFRPPWEILWGDISKGNVCVAGDAFHPMTPDIGQGACSSLEDAIFLARYLSEAFSVSRSEEEQEELEYKMIQNSLKKYAKDRKWRAIDLVTTAYLVGFLQQSDGKVMTFLRDKVLAPFLANLLMKKADFDCGPL</sequence>
<evidence type="ECO:0000313" key="6">
    <source>
        <dbReference type="RefSeq" id="XP_021837684.2"/>
    </source>
</evidence>
<dbReference type="PANTHER" id="PTHR45934">
    <property type="entry name" value="FAD/NAD(P)-BINDING OXIDOREDUCTASE FAMILY PROTEIN"/>
    <property type="match status" value="1"/>
</dbReference>
<name>A0A9R0JK84_SPIOL</name>
<dbReference type="AlphaFoldDB" id="A0A9R0JK84"/>
<evidence type="ECO:0000259" key="4">
    <source>
        <dbReference type="Pfam" id="PF01494"/>
    </source>
</evidence>